<dbReference type="AlphaFoldDB" id="A0A7S1QTI8"/>
<feature type="region of interest" description="Disordered" evidence="1">
    <location>
        <begin position="210"/>
        <end position="269"/>
    </location>
</feature>
<organism evidence="2">
    <name type="scientific">Alexandrium catenella</name>
    <name type="common">Red tide dinoflagellate</name>
    <name type="synonym">Gonyaulax catenella</name>
    <dbReference type="NCBI Taxonomy" id="2925"/>
    <lineage>
        <taxon>Eukaryota</taxon>
        <taxon>Sar</taxon>
        <taxon>Alveolata</taxon>
        <taxon>Dinophyceae</taxon>
        <taxon>Gonyaulacales</taxon>
        <taxon>Pyrocystaceae</taxon>
        <taxon>Alexandrium</taxon>
    </lineage>
</organism>
<gene>
    <name evidence="2" type="ORF">ACAT0790_LOCUS30357</name>
</gene>
<evidence type="ECO:0000256" key="1">
    <source>
        <dbReference type="SAM" id="MobiDB-lite"/>
    </source>
</evidence>
<protein>
    <submittedName>
        <fullName evidence="2">Uncharacterized protein</fullName>
    </submittedName>
</protein>
<evidence type="ECO:0000313" key="2">
    <source>
        <dbReference type="EMBL" id="CAD9148026.1"/>
    </source>
</evidence>
<feature type="compositionally biased region" description="Polar residues" evidence="1">
    <location>
        <begin position="243"/>
        <end position="255"/>
    </location>
</feature>
<feature type="region of interest" description="Disordered" evidence="1">
    <location>
        <begin position="1"/>
        <end position="45"/>
    </location>
</feature>
<accession>A0A7S1QTI8</accession>
<reference evidence="2" key="1">
    <citation type="submission" date="2021-01" db="EMBL/GenBank/DDBJ databases">
        <authorList>
            <person name="Corre E."/>
            <person name="Pelletier E."/>
            <person name="Niang G."/>
            <person name="Scheremetjew M."/>
            <person name="Finn R."/>
            <person name="Kale V."/>
            <person name="Holt S."/>
            <person name="Cochrane G."/>
            <person name="Meng A."/>
            <person name="Brown T."/>
            <person name="Cohen L."/>
        </authorList>
    </citation>
    <scope>NUCLEOTIDE SEQUENCE</scope>
    <source>
        <strain evidence="2">OF101</strain>
    </source>
</reference>
<proteinExistence type="predicted"/>
<dbReference type="EMBL" id="HBGE01050235">
    <property type="protein sequence ID" value="CAD9148026.1"/>
    <property type="molecule type" value="Transcribed_RNA"/>
</dbReference>
<feature type="compositionally biased region" description="Basic and acidic residues" evidence="1">
    <location>
        <begin position="223"/>
        <end position="234"/>
    </location>
</feature>
<name>A0A7S1QTI8_ALECA</name>
<sequence>MAEAQPPEDLPQRALAEAVESRKRKREDGTAAPDEEEGGAAAGDAAAKPDLRFRVGQQVLCNLSKKAYGFLWRRATVFALRHEAGGSEVPYVVQLEDGKLAGSPEDHDECIRLAARATLDSRVMRVFALPADQRASAHPRFMEGDRVAVQLDVGIWEEGTVLEVWACPERGGKPLKSWVGFAVPYAVRLDMGEDVMVPFDTDEVIRAESAARPPQKSIAEQLGGKDRTAAEPKGKRFVKRKNATGQWVTVDNVTGSERPCCPPDSDEEV</sequence>